<accession>A0AAU9JAF1</accession>
<dbReference type="InterPro" id="IPR029058">
    <property type="entry name" value="AB_hydrolase_fold"/>
</dbReference>
<proteinExistence type="predicted"/>
<gene>
    <name evidence="2" type="ORF">BSTOLATCC_MIC34964</name>
</gene>
<dbReference type="SUPFAM" id="SSF53474">
    <property type="entry name" value="alpha/beta-Hydrolases"/>
    <property type="match status" value="1"/>
</dbReference>
<dbReference type="EMBL" id="CAJZBQ010000035">
    <property type="protein sequence ID" value="CAG9323932.1"/>
    <property type="molecule type" value="Genomic_DNA"/>
</dbReference>
<reference evidence="2" key="1">
    <citation type="submission" date="2021-09" db="EMBL/GenBank/DDBJ databases">
        <authorList>
            <consortium name="AG Swart"/>
            <person name="Singh M."/>
            <person name="Singh A."/>
            <person name="Seah K."/>
            <person name="Emmerich C."/>
        </authorList>
    </citation>
    <scope>NUCLEOTIDE SEQUENCE</scope>
    <source>
        <strain evidence="2">ATCC30299</strain>
    </source>
</reference>
<dbReference type="InterPro" id="IPR044294">
    <property type="entry name" value="Lipase-like"/>
</dbReference>
<comment type="caution">
    <text evidence="2">The sequence shown here is derived from an EMBL/GenBank/DDBJ whole genome shotgun (WGS) entry which is preliminary data.</text>
</comment>
<dbReference type="Proteomes" id="UP001162131">
    <property type="component" value="Unassembled WGS sequence"/>
</dbReference>
<organism evidence="2 3">
    <name type="scientific">Blepharisma stoltei</name>
    <dbReference type="NCBI Taxonomy" id="1481888"/>
    <lineage>
        <taxon>Eukaryota</taxon>
        <taxon>Sar</taxon>
        <taxon>Alveolata</taxon>
        <taxon>Ciliophora</taxon>
        <taxon>Postciliodesmatophora</taxon>
        <taxon>Heterotrichea</taxon>
        <taxon>Heterotrichida</taxon>
        <taxon>Blepharismidae</taxon>
        <taxon>Blepharisma</taxon>
    </lineage>
</organism>
<evidence type="ECO:0000313" key="3">
    <source>
        <dbReference type="Proteomes" id="UP001162131"/>
    </source>
</evidence>
<sequence>MPLKSILEIVVQLDRFVNIDLSQQGLYQLQISCYYQLSQQKIYAVPITYTYSKSSREDLIKVDPHNIISGYLDEKLLCVHSKTFLIRYSEEKVKLNEVATFRLEIEVTENFSQIPLTLQLDLLYGEVSAKKPLVQSTHQVSYENVLSVVKSRNFIISYPLKGLHDFLPGFFGSRWFCAVEGIVHVIFYDYKLPYGDMHTFVNQLFADKKGRLKSFIGASEIDEKYNEYISILAQVHEGMRKHIDQLANICSLGEAIKLQALRLPLIDENDGDASSRNFSEKLGSSDPYTVCENLLRESKLLAGFIYQAFIQLRDIIVKNPRKTCKYFKRIYEDRLMERYGEFVVREIHRKWEFDICGVENSRKLHKITAKSMRRSPYFMNLEFLPLQEESLFPVARLHPIMFEQIFYAENDVNNENLIRTPSGNPIEDMHVIVLVHGFQGNSYDLKIVKNYIGMVYPRCFFLESTSNENRTEGDIQEMGFRLSKELIHFLSEWCPDETPEISFIGHSLGGLIIRAALPYLSCLSDKMRLFLTLSTPHLGVMYSSKILDAGMWVLKKFKKFLSMKQLCFEDHESVEGTFLYKLSKYEGLEWFKYVVLVSSAQDKYAPFDSARMEVPPRASRDAEKGNLYINMVHNLLNRLTLQKLIKLDVNFKLNQSIDTMIGRKAHMQFLENEGFLRMLVYRYPEFFS</sequence>
<dbReference type="InterPro" id="IPR007751">
    <property type="entry name" value="DUF676_lipase-like"/>
</dbReference>
<dbReference type="Pfam" id="PF05057">
    <property type="entry name" value="DUF676"/>
    <property type="match status" value="1"/>
</dbReference>
<dbReference type="AlphaFoldDB" id="A0AAU9JAF1"/>
<evidence type="ECO:0000259" key="1">
    <source>
        <dbReference type="Pfam" id="PF05057"/>
    </source>
</evidence>
<dbReference type="PANTHER" id="PTHR12482:SF5">
    <property type="entry name" value="DUF676 DOMAIN-CONTAINING PROTEIN"/>
    <property type="match status" value="1"/>
</dbReference>
<protein>
    <recommendedName>
        <fullName evidence="1">DUF676 domain-containing protein</fullName>
    </recommendedName>
</protein>
<dbReference type="Gene3D" id="3.40.50.1820">
    <property type="entry name" value="alpha/beta hydrolase"/>
    <property type="match status" value="1"/>
</dbReference>
<name>A0AAU9JAF1_9CILI</name>
<feature type="domain" description="DUF676" evidence="1">
    <location>
        <begin position="427"/>
        <end position="609"/>
    </location>
</feature>
<evidence type="ECO:0000313" key="2">
    <source>
        <dbReference type="EMBL" id="CAG9323932.1"/>
    </source>
</evidence>
<keyword evidence="3" id="KW-1185">Reference proteome</keyword>
<dbReference type="PANTHER" id="PTHR12482">
    <property type="entry name" value="LIPASE ROG1-RELATED-RELATED"/>
    <property type="match status" value="1"/>
</dbReference>